<protein>
    <recommendedName>
        <fullName evidence="7">Fibronectin type-III domain-containing protein</fullName>
    </recommendedName>
</protein>
<dbReference type="eggNOG" id="ENOG502RZ74">
    <property type="taxonomic scope" value="Eukaryota"/>
</dbReference>
<evidence type="ECO:0000256" key="1">
    <source>
        <dbReference type="SAM" id="MobiDB-lite"/>
    </source>
</evidence>
<dbReference type="EMBL" id="ACPB03020928">
    <property type="status" value="NOT_ANNOTATED_CDS"/>
    <property type="molecule type" value="Genomic_DNA"/>
</dbReference>
<feature type="compositionally biased region" description="Low complexity" evidence="1">
    <location>
        <begin position="321"/>
        <end position="332"/>
    </location>
</feature>
<dbReference type="InterPro" id="IPR032073">
    <property type="entry name" value="FNDC5_C"/>
</dbReference>
<keyword evidence="2" id="KW-1133">Transmembrane helix</keyword>
<name>T1HA66_RHOPR</name>
<sequence length="341" mass="38231">MEGTVFDFFASTVVRRRRRKRLLLKKNLPYFGFDDVGMKKSRHVAQFNAGFVYCEGFTVRISEKYNRRKIILLQLADARGFSYRVVQFMARNSDSVVLSGLKPNTQYQVTVTAVRGGRKYRSRPVIFRTMAAKPPPEPPTPITGSPPDKVTRTPVVPPYPNMTAHPVTQVRGVEVGIVCLVLLVWVGAIALFFNRWGKIRMLLPYQPDYKDTQLKVPGSCQQNSTCQATGSAGFCCSQRQLSRVPDDWLNGSRRLLGGRSRTNSAVYIEPTRSELTEPLFERGCQGNKSKSADHLPNAELNLPTINLKCFRDDPLLMNEETTSSLPQSQPPITLSPPPAPL</sequence>
<dbReference type="EMBL" id="ACPB03020929">
    <property type="status" value="NOT_ANNOTATED_CDS"/>
    <property type="molecule type" value="Genomic_DNA"/>
</dbReference>
<evidence type="ECO:0008006" key="7">
    <source>
        <dbReference type="Google" id="ProtNLM"/>
    </source>
</evidence>
<dbReference type="OMA" id="THRYIAS"/>
<dbReference type="PANTHER" id="PTHR21104:SF2">
    <property type="entry name" value="FIBRONECTIN TYPE-III DOMAIN-CONTAINING PROTEIN"/>
    <property type="match status" value="1"/>
</dbReference>
<dbReference type="CDD" id="cd00063">
    <property type="entry name" value="FN3"/>
    <property type="match status" value="1"/>
</dbReference>
<feature type="region of interest" description="Disordered" evidence="1">
    <location>
        <begin position="320"/>
        <end position="341"/>
    </location>
</feature>
<dbReference type="AlphaFoldDB" id="T1HA66"/>
<dbReference type="VEuPathDB" id="VectorBase:RPRC000920"/>
<dbReference type="PANTHER" id="PTHR21104">
    <property type="entry name" value="FIBRONECTIN TYPE III DOMAIN-CONTAINING PROTEIN"/>
    <property type="match status" value="1"/>
</dbReference>
<keyword evidence="6" id="KW-1185">Reference proteome</keyword>
<dbReference type="Proteomes" id="UP000015103">
    <property type="component" value="Unassembled WGS sequence"/>
</dbReference>
<dbReference type="Gene3D" id="2.60.40.10">
    <property type="entry name" value="Immunoglobulins"/>
    <property type="match status" value="1"/>
</dbReference>
<evidence type="ECO:0000313" key="6">
    <source>
        <dbReference type="Proteomes" id="UP000015103"/>
    </source>
</evidence>
<evidence type="ECO:0000313" key="5">
    <source>
        <dbReference type="EnsemblMetazoa" id="RPRC000920-PA"/>
    </source>
</evidence>
<keyword evidence="2" id="KW-0472">Membrane</keyword>
<dbReference type="InterPro" id="IPR036116">
    <property type="entry name" value="FN3_sf"/>
</dbReference>
<dbReference type="Pfam" id="PF00041">
    <property type="entry name" value="fn3"/>
    <property type="match status" value="1"/>
</dbReference>
<keyword evidence="2" id="KW-0812">Transmembrane</keyword>
<dbReference type="InterPro" id="IPR013783">
    <property type="entry name" value="Ig-like_fold"/>
</dbReference>
<evidence type="ECO:0000259" key="4">
    <source>
        <dbReference type="Pfam" id="PF16066"/>
    </source>
</evidence>
<dbReference type="SUPFAM" id="SSF49265">
    <property type="entry name" value="Fibronectin type III"/>
    <property type="match status" value="1"/>
</dbReference>
<proteinExistence type="predicted"/>
<accession>T1HA66</accession>
<feature type="domain" description="Fibronectin type III" evidence="4">
    <location>
        <begin position="170"/>
        <end position="282"/>
    </location>
</feature>
<evidence type="ECO:0000259" key="3">
    <source>
        <dbReference type="Pfam" id="PF00041"/>
    </source>
</evidence>
<evidence type="ECO:0000256" key="2">
    <source>
        <dbReference type="SAM" id="Phobius"/>
    </source>
</evidence>
<organism evidence="5 6">
    <name type="scientific">Rhodnius prolixus</name>
    <name type="common">Triatomid bug</name>
    <dbReference type="NCBI Taxonomy" id="13249"/>
    <lineage>
        <taxon>Eukaryota</taxon>
        <taxon>Metazoa</taxon>
        <taxon>Ecdysozoa</taxon>
        <taxon>Arthropoda</taxon>
        <taxon>Hexapoda</taxon>
        <taxon>Insecta</taxon>
        <taxon>Pterygota</taxon>
        <taxon>Neoptera</taxon>
        <taxon>Paraneoptera</taxon>
        <taxon>Hemiptera</taxon>
        <taxon>Heteroptera</taxon>
        <taxon>Panheteroptera</taxon>
        <taxon>Cimicomorpha</taxon>
        <taxon>Reduviidae</taxon>
        <taxon>Triatominae</taxon>
        <taxon>Rhodnius</taxon>
    </lineage>
</organism>
<feature type="transmembrane region" description="Helical" evidence="2">
    <location>
        <begin position="175"/>
        <end position="193"/>
    </location>
</feature>
<dbReference type="Pfam" id="PF16066">
    <property type="entry name" value="DUF4808"/>
    <property type="match status" value="1"/>
</dbReference>
<dbReference type="InterPro" id="IPR003961">
    <property type="entry name" value="FN3_dom"/>
</dbReference>
<dbReference type="EnsemblMetazoa" id="RPRC000920-RA">
    <property type="protein sequence ID" value="RPRC000920-PA"/>
    <property type="gene ID" value="RPRC000920"/>
</dbReference>
<feature type="domain" description="Fibronectin type-III" evidence="3">
    <location>
        <begin position="88"/>
        <end position="127"/>
    </location>
</feature>
<reference evidence="5" key="1">
    <citation type="submission" date="2015-05" db="UniProtKB">
        <authorList>
            <consortium name="EnsemblMetazoa"/>
        </authorList>
    </citation>
    <scope>IDENTIFICATION</scope>
</reference>
<dbReference type="HOGENOM" id="CLU_757236_0_0_1"/>
<feature type="region of interest" description="Disordered" evidence="1">
    <location>
        <begin position="130"/>
        <end position="150"/>
    </location>
</feature>
<dbReference type="InParanoid" id="T1HA66"/>